<dbReference type="EMBL" id="LFMY01000003">
    <property type="protein sequence ID" value="OKL61727.1"/>
    <property type="molecule type" value="Genomic_DNA"/>
</dbReference>
<evidence type="ECO:0000256" key="3">
    <source>
        <dbReference type="ARBA" id="ARBA00023015"/>
    </source>
</evidence>
<dbReference type="CDD" id="cd12148">
    <property type="entry name" value="fungal_TF_MHR"/>
    <property type="match status" value="1"/>
</dbReference>
<comment type="caution">
    <text evidence="7">The sequence shown here is derived from an EMBL/GenBank/DDBJ whole genome shotgun (WGS) entry which is preliminary data.</text>
</comment>
<sequence>MAADSGRQRAPQAAHACVICQFVDDISTRYFRSFHLHLPIISRTRFYNNLITLGTARAADFSVLLLTICLITHAPALGYEHSHEAPRPVEQQTLYLIARSLFAQVQVSCPPSVPLVQTSLLLAMYEYTHGRPDDAFVTIAGSARMAYAARIHARDRHKAQMTHIAGKNTNSDLLLQAEEAANTWWAIVIFERTFFSEVACIDQPLVTVFPGGDARLPFDLQVFDQLDVLDPRLDTNIQNFLSLVMPNTVGQLGVYCAAISISIRSQEALDTVTKVVVDIAESVILGFPANTATSVIDAMPPMFPYITRAALTHINNRVQNENTSWLRSDEDVLQTAINKYFQRWNVNTD</sequence>
<proteinExistence type="predicted"/>
<evidence type="ECO:0000256" key="2">
    <source>
        <dbReference type="ARBA" id="ARBA00022723"/>
    </source>
</evidence>
<protein>
    <recommendedName>
        <fullName evidence="6">Xylanolytic transcriptional activator regulatory domain-containing protein</fullName>
    </recommendedName>
</protein>
<evidence type="ECO:0000256" key="1">
    <source>
        <dbReference type="ARBA" id="ARBA00004123"/>
    </source>
</evidence>
<dbReference type="GO" id="GO:0008270">
    <property type="term" value="F:zinc ion binding"/>
    <property type="evidence" value="ECO:0007669"/>
    <property type="project" value="InterPro"/>
</dbReference>
<evidence type="ECO:0000259" key="6">
    <source>
        <dbReference type="Pfam" id="PF04082"/>
    </source>
</evidence>
<dbReference type="InterPro" id="IPR007219">
    <property type="entry name" value="XnlR_reg_dom"/>
</dbReference>
<name>A0A225B729_TALAT</name>
<reference evidence="7 8" key="1">
    <citation type="submission" date="2015-06" db="EMBL/GenBank/DDBJ databases">
        <title>Talaromyces atroroseus IBT 11181 draft genome.</title>
        <authorList>
            <person name="Rasmussen K.B."/>
            <person name="Rasmussen S."/>
            <person name="Petersen B."/>
            <person name="Sicheritz-Ponten T."/>
            <person name="Mortensen U.H."/>
            <person name="Thrane U."/>
        </authorList>
    </citation>
    <scope>NUCLEOTIDE SEQUENCE [LARGE SCALE GENOMIC DNA]</scope>
    <source>
        <strain evidence="7 8">IBT 11181</strain>
    </source>
</reference>
<dbReference type="GO" id="GO:0000981">
    <property type="term" value="F:DNA-binding transcription factor activity, RNA polymerase II-specific"/>
    <property type="evidence" value="ECO:0007669"/>
    <property type="project" value="InterPro"/>
</dbReference>
<dbReference type="Proteomes" id="UP000214365">
    <property type="component" value="Unassembled WGS sequence"/>
</dbReference>
<comment type="subcellular location">
    <subcellularLocation>
        <location evidence="1">Nucleus</location>
    </subcellularLocation>
</comment>
<feature type="domain" description="Xylanolytic transcriptional activator regulatory" evidence="6">
    <location>
        <begin position="29"/>
        <end position="193"/>
    </location>
</feature>
<evidence type="ECO:0000313" key="8">
    <source>
        <dbReference type="Proteomes" id="UP000214365"/>
    </source>
</evidence>
<keyword evidence="5" id="KW-0539">Nucleus</keyword>
<dbReference type="PANTHER" id="PTHR47338">
    <property type="entry name" value="ZN(II)2CYS6 TRANSCRIPTION FACTOR (EUROFUNG)-RELATED"/>
    <property type="match status" value="1"/>
</dbReference>
<gene>
    <name evidence="7" type="ORF">UA08_03064</name>
</gene>
<dbReference type="GO" id="GO:0006351">
    <property type="term" value="P:DNA-templated transcription"/>
    <property type="evidence" value="ECO:0007669"/>
    <property type="project" value="InterPro"/>
</dbReference>
<evidence type="ECO:0000256" key="5">
    <source>
        <dbReference type="ARBA" id="ARBA00023242"/>
    </source>
</evidence>
<dbReference type="GeneID" id="31002819"/>
<keyword evidence="3" id="KW-0805">Transcription regulation</keyword>
<keyword evidence="2" id="KW-0479">Metal-binding</keyword>
<keyword evidence="4" id="KW-0804">Transcription</keyword>
<dbReference type="PANTHER" id="PTHR47338:SF20">
    <property type="entry name" value="ZN(II)2CYS6 TRANSCRIPTION FACTOR (EUROFUNG)"/>
    <property type="match status" value="1"/>
</dbReference>
<dbReference type="InterPro" id="IPR050815">
    <property type="entry name" value="TF_fung"/>
</dbReference>
<dbReference type="GO" id="GO:0005634">
    <property type="term" value="C:nucleus"/>
    <property type="evidence" value="ECO:0007669"/>
    <property type="project" value="UniProtKB-SubCell"/>
</dbReference>
<organism evidence="7 8">
    <name type="scientific">Talaromyces atroroseus</name>
    <dbReference type="NCBI Taxonomy" id="1441469"/>
    <lineage>
        <taxon>Eukaryota</taxon>
        <taxon>Fungi</taxon>
        <taxon>Dikarya</taxon>
        <taxon>Ascomycota</taxon>
        <taxon>Pezizomycotina</taxon>
        <taxon>Eurotiomycetes</taxon>
        <taxon>Eurotiomycetidae</taxon>
        <taxon>Eurotiales</taxon>
        <taxon>Trichocomaceae</taxon>
        <taxon>Talaromyces</taxon>
        <taxon>Talaromyces sect. Trachyspermi</taxon>
    </lineage>
</organism>
<dbReference type="OrthoDB" id="3862662at2759"/>
<dbReference type="Pfam" id="PF04082">
    <property type="entry name" value="Fungal_trans"/>
    <property type="match status" value="1"/>
</dbReference>
<evidence type="ECO:0000313" key="7">
    <source>
        <dbReference type="EMBL" id="OKL61727.1"/>
    </source>
</evidence>
<accession>A0A225B729</accession>
<evidence type="ECO:0000256" key="4">
    <source>
        <dbReference type="ARBA" id="ARBA00023163"/>
    </source>
</evidence>
<keyword evidence="8" id="KW-1185">Reference proteome</keyword>
<dbReference type="RefSeq" id="XP_020121848.1">
    <property type="nucleotide sequence ID" value="XM_020265175.1"/>
</dbReference>
<dbReference type="GO" id="GO:0003677">
    <property type="term" value="F:DNA binding"/>
    <property type="evidence" value="ECO:0007669"/>
    <property type="project" value="InterPro"/>
</dbReference>
<dbReference type="AlphaFoldDB" id="A0A225B729"/>